<feature type="compositionally biased region" description="Basic residues" evidence="1">
    <location>
        <begin position="286"/>
        <end position="329"/>
    </location>
</feature>
<evidence type="ECO:0000256" key="1">
    <source>
        <dbReference type="SAM" id="MobiDB-lite"/>
    </source>
</evidence>
<feature type="compositionally biased region" description="Basic and acidic residues" evidence="1">
    <location>
        <begin position="349"/>
        <end position="371"/>
    </location>
</feature>
<dbReference type="EMBL" id="CP088295">
    <property type="protein sequence ID" value="UUY04596.1"/>
    <property type="molecule type" value="Genomic_DNA"/>
</dbReference>
<feature type="compositionally biased region" description="Basic residues" evidence="1">
    <location>
        <begin position="374"/>
        <end position="387"/>
    </location>
</feature>
<feature type="region of interest" description="Disordered" evidence="1">
    <location>
        <begin position="347"/>
        <end position="411"/>
    </location>
</feature>
<feature type="compositionally biased region" description="Low complexity" evidence="1">
    <location>
        <begin position="256"/>
        <end position="267"/>
    </location>
</feature>
<protein>
    <recommendedName>
        <fullName evidence="2">PucR-like N-terminal domain-containing protein</fullName>
    </recommendedName>
</protein>
<proteinExistence type="predicted"/>
<feature type="domain" description="PucR-like N-terminal" evidence="2">
    <location>
        <begin position="12"/>
        <end position="177"/>
    </location>
</feature>
<organism evidence="3 4">
    <name type="scientific">Svornostia abyssi</name>
    <dbReference type="NCBI Taxonomy" id="2898438"/>
    <lineage>
        <taxon>Bacteria</taxon>
        <taxon>Bacillati</taxon>
        <taxon>Actinomycetota</taxon>
        <taxon>Thermoleophilia</taxon>
        <taxon>Solirubrobacterales</taxon>
        <taxon>Baekduiaceae</taxon>
        <taxon>Svornostia</taxon>
    </lineage>
</organism>
<keyword evidence="4" id="KW-1185">Reference proteome</keyword>
<name>A0ABY5PIW2_9ACTN</name>
<dbReference type="InterPro" id="IPR058663">
    <property type="entry name" value="PucR-like_N"/>
</dbReference>
<reference evidence="4" key="1">
    <citation type="submission" date="2021-11" db="EMBL/GenBank/DDBJ databases">
        <title>Cultivation dependent microbiological survey of springs from the worlds oldest radium mine currently devoted to the extraction of radon-saturated water.</title>
        <authorList>
            <person name="Kapinusova G."/>
            <person name="Smrhova T."/>
            <person name="Strejcek M."/>
            <person name="Suman J."/>
            <person name="Jani K."/>
            <person name="Pajer P."/>
            <person name="Uhlik O."/>
        </authorList>
    </citation>
    <scope>NUCLEOTIDE SEQUENCE [LARGE SCALE GENOMIC DNA]</scope>
    <source>
        <strain evidence="4">J379</strain>
    </source>
</reference>
<evidence type="ECO:0000259" key="2">
    <source>
        <dbReference type="Pfam" id="PF25906"/>
    </source>
</evidence>
<evidence type="ECO:0000313" key="4">
    <source>
        <dbReference type="Proteomes" id="UP001058860"/>
    </source>
</evidence>
<evidence type="ECO:0000313" key="3">
    <source>
        <dbReference type="EMBL" id="UUY04596.1"/>
    </source>
</evidence>
<feature type="compositionally biased region" description="Low complexity" evidence="1">
    <location>
        <begin position="388"/>
        <end position="400"/>
    </location>
</feature>
<dbReference type="Pfam" id="PF25906">
    <property type="entry name" value="PucR-like_N"/>
    <property type="match status" value="1"/>
</dbReference>
<gene>
    <name evidence="3" type="ORF">LRS13_03415</name>
</gene>
<accession>A0ABY5PIW2</accession>
<feature type="compositionally biased region" description="Low complexity" evidence="1">
    <location>
        <begin position="275"/>
        <end position="285"/>
    </location>
</feature>
<feature type="region of interest" description="Disordered" evidence="1">
    <location>
        <begin position="256"/>
        <end position="333"/>
    </location>
</feature>
<sequence>MPTARRVSESTWPELPGELAPALQADMPTLSEEIIGAIVEEVPAYRRPLRGEFAAGIRMGVDQSLQQFVDLVKDPSSDVQAMHDTVRRLGASEQQAGRSLETLQTAYRIGARVSWHRLGRTASAAGCDPDAVQRLAEALFLYVEDLAALTVQGYAGALAEQAGEQARRRRAVADALLAEPQDPGAVADAAARAGWSVPERLAVVVIPDEATALHVARTLGPEALVTGHGGALDAGVIWPDPDGPGRAATLRRALGEAEAPAAVGPPGRARRRRPLAAPRAPLPAARRARRAGRRPVVGRRPPRRRRPRRRRGRARRACPRPARPVRRPAPRCLPAPAEDAACVAARAGSRAERRRGAARPPADRALPDEPAARAARRRPGRPRRAVRARAGAQSAGARGLTTQRPVHTGARFSKNAVMPSFMSSLSIASSM</sequence>
<dbReference type="Proteomes" id="UP001058860">
    <property type="component" value="Chromosome"/>
</dbReference>